<dbReference type="PROSITE" id="PS00523">
    <property type="entry name" value="SULFATASE_1"/>
    <property type="match status" value="1"/>
</dbReference>
<evidence type="ECO:0000256" key="5">
    <source>
        <dbReference type="SAM" id="SignalP"/>
    </source>
</evidence>
<organism evidence="7 8">
    <name type="scientific">Thalassobacterium sedimentorum</name>
    <dbReference type="NCBI Taxonomy" id="3041258"/>
    <lineage>
        <taxon>Bacteria</taxon>
        <taxon>Pseudomonadati</taxon>
        <taxon>Verrucomicrobiota</taxon>
        <taxon>Opitutia</taxon>
        <taxon>Puniceicoccales</taxon>
        <taxon>Coraliomargaritaceae</taxon>
        <taxon>Thalassobacterium</taxon>
    </lineage>
</organism>
<evidence type="ECO:0000256" key="3">
    <source>
        <dbReference type="ARBA" id="ARBA00022801"/>
    </source>
</evidence>
<dbReference type="Pfam" id="PF00884">
    <property type="entry name" value="Sulfatase"/>
    <property type="match status" value="1"/>
</dbReference>
<keyword evidence="2" id="KW-0479">Metal-binding</keyword>
<proteinExistence type="inferred from homology"/>
<dbReference type="PANTHER" id="PTHR42693:SF53">
    <property type="entry name" value="ENDO-4-O-SULFATASE"/>
    <property type="match status" value="1"/>
</dbReference>
<dbReference type="InterPro" id="IPR050738">
    <property type="entry name" value="Sulfatase"/>
</dbReference>
<dbReference type="EMBL" id="JARXIC010000028">
    <property type="protein sequence ID" value="MDQ8195631.1"/>
    <property type="molecule type" value="Genomic_DNA"/>
</dbReference>
<comment type="caution">
    <text evidence="7">The sequence shown here is derived from an EMBL/GenBank/DDBJ whole genome shotgun (WGS) entry which is preliminary data.</text>
</comment>
<gene>
    <name evidence="7" type="ORF">QEH59_14450</name>
</gene>
<keyword evidence="4" id="KW-0106">Calcium</keyword>
<dbReference type="InterPro" id="IPR017850">
    <property type="entry name" value="Alkaline_phosphatase_core_sf"/>
</dbReference>
<evidence type="ECO:0000313" key="8">
    <source>
        <dbReference type="Proteomes" id="UP001243717"/>
    </source>
</evidence>
<evidence type="ECO:0000256" key="2">
    <source>
        <dbReference type="ARBA" id="ARBA00022723"/>
    </source>
</evidence>
<feature type="signal peptide" evidence="5">
    <location>
        <begin position="1"/>
        <end position="19"/>
    </location>
</feature>
<dbReference type="RefSeq" id="WP_308986081.1">
    <property type="nucleotide sequence ID" value="NZ_JARXIC010000028.1"/>
</dbReference>
<dbReference type="SUPFAM" id="SSF53649">
    <property type="entry name" value="Alkaline phosphatase-like"/>
    <property type="match status" value="1"/>
</dbReference>
<dbReference type="PANTHER" id="PTHR42693">
    <property type="entry name" value="ARYLSULFATASE FAMILY MEMBER"/>
    <property type="match status" value="1"/>
</dbReference>
<keyword evidence="8" id="KW-1185">Reference proteome</keyword>
<evidence type="ECO:0000256" key="1">
    <source>
        <dbReference type="ARBA" id="ARBA00008779"/>
    </source>
</evidence>
<evidence type="ECO:0000259" key="6">
    <source>
        <dbReference type="Pfam" id="PF00884"/>
    </source>
</evidence>
<comment type="similarity">
    <text evidence="1">Belongs to the sulfatase family.</text>
</comment>
<reference evidence="7 8" key="1">
    <citation type="submission" date="2023-04" db="EMBL/GenBank/DDBJ databases">
        <title>A novel bacteria isolated from coastal sediment.</title>
        <authorList>
            <person name="Liu X.-J."/>
            <person name="Du Z.-J."/>
        </authorList>
    </citation>
    <scope>NUCLEOTIDE SEQUENCE [LARGE SCALE GENOMIC DNA]</scope>
    <source>
        <strain evidence="7 8">SDUM461004</strain>
    </source>
</reference>
<dbReference type="InterPro" id="IPR000917">
    <property type="entry name" value="Sulfatase_N"/>
</dbReference>
<protein>
    <submittedName>
        <fullName evidence="7">Sulfatase-like hydrolase/transferase</fullName>
    </submittedName>
</protein>
<dbReference type="InterPro" id="IPR024607">
    <property type="entry name" value="Sulfatase_CS"/>
</dbReference>
<dbReference type="Proteomes" id="UP001243717">
    <property type="component" value="Unassembled WGS sequence"/>
</dbReference>
<sequence>MKQFYIAVLLLCFGTIAQAAPRPNIVYILADDLGYGDVQCMNPERSQIPTPHMDQLAADGMIFTDVHSSSSVCTPTRYGILTGRYNWRTRLQKHVLYGFSAPLLADDRLTVAELLKAQGYHTAAIGKWQLGLGIPTTNLYNSHPEIANRLLQQLESDVVRGRSTAGVDLNNDVDIVLWKEKALAQMNNL</sequence>
<feature type="chain" id="PRO_5046785050" evidence="5">
    <location>
        <begin position="20"/>
        <end position="189"/>
    </location>
</feature>
<name>A0ABU1ALH0_9BACT</name>
<evidence type="ECO:0000313" key="7">
    <source>
        <dbReference type="EMBL" id="MDQ8195631.1"/>
    </source>
</evidence>
<feature type="domain" description="Sulfatase N-terminal" evidence="6">
    <location>
        <begin position="23"/>
        <end position="131"/>
    </location>
</feature>
<keyword evidence="3" id="KW-0378">Hydrolase</keyword>
<accession>A0ABU1ALH0</accession>
<dbReference type="Gene3D" id="3.40.720.10">
    <property type="entry name" value="Alkaline Phosphatase, subunit A"/>
    <property type="match status" value="1"/>
</dbReference>
<keyword evidence="5" id="KW-0732">Signal</keyword>
<evidence type="ECO:0000256" key="4">
    <source>
        <dbReference type="ARBA" id="ARBA00022837"/>
    </source>
</evidence>